<organism evidence="1 2">
    <name type="scientific">Streptomyces ipomoeae 91-03</name>
    <dbReference type="NCBI Taxonomy" id="698759"/>
    <lineage>
        <taxon>Bacteria</taxon>
        <taxon>Bacillati</taxon>
        <taxon>Actinomycetota</taxon>
        <taxon>Actinomycetes</taxon>
        <taxon>Kitasatosporales</taxon>
        <taxon>Streptomycetaceae</taxon>
        <taxon>Streptomyces</taxon>
    </lineage>
</organism>
<reference evidence="1 2" key="1">
    <citation type="submission" date="2012-11" db="EMBL/GenBank/DDBJ databases">
        <authorList>
            <person name="Huguet-Tapia J.C."/>
            <person name="Durkin A.S."/>
            <person name="Pettis G.S."/>
            <person name="Badger J.H."/>
        </authorList>
    </citation>
    <scope>NUCLEOTIDE SEQUENCE [LARGE SCALE GENOMIC DNA]</scope>
    <source>
        <strain evidence="1 2">91-03</strain>
    </source>
</reference>
<dbReference type="EMBL" id="AEJC01000513">
    <property type="protein sequence ID" value="EKX62526.1"/>
    <property type="molecule type" value="Genomic_DNA"/>
</dbReference>
<gene>
    <name evidence="1" type="ORF">STRIP9103_00232</name>
</gene>
<evidence type="ECO:0000313" key="1">
    <source>
        <dbReference type="EMBL" id="EKX62526.1"/>
    </source>
</evidence>
<name>L1KNY9_9ACTN</name>
<accession>L1KNY9</accession>
<feature type="non-terminal residue" evidence="1">
    <location>
        <position position="1"/>
    </location>
</feature>
<comment type="caution">
    <text evidence="1">The sequence shown here is derived from an EMBL/GenBank/DDBJ whole genome shotgun (WGS) entry which is preliminary data.</text>
</comment>
<dbReference type="AlphaFoldDB" id="L1KNY9"/>
<dbReference type="Proteomes" id="UP000010411">
    <property type="component" value="Unassembled WGS sequence"/>
</dbReference>
<proteinExistence type="predicted"/>
<protein>
    <submittedName>
        <fullName evidence="1">Uncharacterized protein</fullName>
    </submittedName>
</protein>
<evidence type="ECO:0000313" key="2">
    <source>
        <dbReference type="Proteomes" id="UP000010411"/>
    </source>
</evidence>
<sequence>APVVLAAQYADGDEVFQEGGWFLLRAGELVVQAVLNGQRDVQTDRVEECEGAHGVAVAVLDGGIRGLDVGAGALQQIDRRAEVGEEEAVDYEAGAIRTGDRGLAQTGGEGLGAGEHVVGGDVGAHQFDESQYGRRVEEVHAHDIGGASGGFRAGCHGQAGSGGRQDGFWSGHRAEPGEEGALDVEVFRHRFDDQIAVRGCLHGRGRGERCQGRGLLLGGDPASADGAGQGFGDRREGGFGLLPAARHQHGGMTCGRRDLRDTAGHDA</sequence>
<keyword evidence="2" id="KW-1185">Reference proteome</keyword>